<dbReference type="Pfam" id="PF00353">
    <property type="entry name" value="HemolysinCabind"/>
    <property type="match status" value="3"/>
</dbReference>
<proteinExistence type="predicted"/>
<dbReference type="SUPFAM" id="SSF51120">
    <property type="entry name" value="beta-Roll"/>
    <property type="match status" value="1"/>
</dbReference>
<evidence type="ECO:0000313" key="5">
    <source>
        <dbReference type="Proteomes" id="UP001597108"/>
    </source>
</evidence>
<dbReference type="PANTHER" id="PTHR38340">
    <property type="entry name" value="S-LAYER PROTEIN"/>
    <property type="match status" value="1"/>
</dbReference>
<dbReference type="InterPro" id="IPR050557">
    <property type="entry name" value="RTX_toxin/Mannuronan_C5-epim"/>
</dbReference>
<accession>A0ABW3IV20</accession>
<dbReference type="Proteomes" id="UP001597108">
    <property type="component" value="Unassembled WGS sequence"/>
</dbReference>
<reference evidence="5" key="1">
    <citation type="journal article" date="2019" name="Int. J. Syst. Evol. Microbiol.">
        <title>The Global Catalogue of Microorganisms (GCM) 10K type strain sequencing project: providing services to taxonomists for standard genome sequencing and annotation.</title>
        <authorList>
            <consortium name="The Broad Institute Genomics Platform"/>
            <consortium name="The Broad Institute Genome Sequencing Center for Infectious Disease"/>
            <person name="Wu L."/>
            <person name="Ma J."/>
        </authorList>
    </citation>
    <scope>NUCLEOTIDE SEQUENCE [LARGE SCALE GENOMIC DNA]</scope>
    <source>
        <strain evidence="5">CCUG 60524</strain>
    </source>
</reference>
<sequence>MQLKRSNPEVLVGSVGYTPSGTSPDITTLADGRLLVVWTETLGRPTEEFDDVDGAIFARIFNSSGKPLGDAFQVNDWQPFTQDSPQVVALDDGGFAIGWTHRAEYGDHDHDNDVFVKTYDSDGEPSGRVVTRDLVIDEPGNDPDNDPQLLEMVALSNNRIGFAVDFNAGAPESYFYTLSANGTDSGDGTSDSNRHSLDLVGNPDMVQLENGDIVRAFTSRDPLVGDTHYDIVITITDEYFGAPTGIPGVYAPLEFWIYNDPDTRKGDMELAALTGGGFAIAYAERTGDGTSDVHVDILTDFGQIEFQNTIVSRKLGIAYDVADIDMLGLSNGMIALAVVMHDATGGTTGVDLFLLDADGKQIDKKQVSTYDIGKQAAPSLTETADGRIAVVFTDTSGKLIDGDTDTLHMSFFDIKGPSGRFVGTNDDDLLRGLGGNDTLIGLGGNDTLYGGRNRDTLRGGDNNDTLVGGSGNDFLGGGAARDVLKGQAGNDGLNGGSGNDRLNGGTGNDMLRGGSGVDTMTGSDGADIFVFSGDIGEDTVTDFEIGTDTLRFRKGNGEAESFRQFVNNADQVGKKVVYDKGGDGEDTITLLGTQLDDLSRSDFDFL</sequence>
<name>A0ABW3IV20_9RHOB</name>
<feature type="region of interest" description="Disordered" evidence="3">
    <location>
        <begin position="486"/>
        <end position="507"/>
    </location>
</feature>
<keyword evidence="5" id="KW-1185">Reference proteome</keyword>
<dbReference type="PANTHER" id="PTHR38340:SF1">
    <property type="entry name" value="S-LAYER PROTEIN"/>
    <property type="match status" value="1"/>
</dbReference>
<dbReference type="RefSeq" id="WP_386077374.1">
    <property type="nucleotide sequence ID" value="NZ_JBHTJT010000050.1"/>
</dbReference>
<dbReference type="Gene3D" id="2.150.10.10">
    <property type="entry name" value="Serralysin-like metalloprotease, C-terminal"/>
    <property type="match status" value="2"/>
</dbReference>
<dbReference type="PRINTS" id="PR00313">
    <property type="entry name" value="CABNDNGRPT"/>
</dbReference>
<evidence type="ECO:0000256" key="2">
    <source>
        <dbReference type="ARBA" id="ARBA00022525"/>
    </source>
</evidence>
<protein>
    <submittedName>
        <fullName evidence="4">Calcium-binding protein</fullName>
    </submittedName>
</protein>
<dbReference type="EMBL" id="JBHTJT010000050">
    <property type="protein sequence ID" value="MFD0982012.1"/>
    <property type="molecule type" value="Genomic_DNA"/>
</dbReference>
<evidence type="ECO:0000256" key="1">
    <source>
        <dbReference type="ARBA" id="ARBA00004613"/>
    </source>
</evidence>
<dbReference type="PROSITE" id="PS00330">
    <property type="entry name" value="HEMOLYSIN_CALCIUM"/>
    <property type="match status" value="2"/>
</dbReference>
<comment type="caution">
    <text evidence="4">The sequence shown here is derived from an EMBL/GenBank/DDBJ whole genome shotgun (WGS) entry which is preliminary data.</text>
</comment>
<organism evidence="4 5">
    <name type="scientific">Tropicimonas aquimaris</name>
    <dbReference type="NCBI Taxonomy" id="914152"/>
    <lineage>
        <taxon>Bacteria</taxon>
        <taxon>Pseudomonadati</taxon>
        <taxon>Pseudomonadota</taxon>
        <taxon>Alphaproteobacteria</taxon>
        <taxon>Rhodobacterales</taxon>
        <taxon>Roseobacteraceae</taxon>
        <taxon>Tropicimonas</taxon>
    </lineage>
</organism>
<evidence type="ECO:0000256" key="3">
    <source>
        <dbReference type="SAM" id="MobiDB-lite"/>
    </source>
</evidence>
<dbReference type="InterPro" id="IPR001343">
    <property type="entry name" value="Hemolysn_Ca-bd"/>
</dbReference>
<evidence type="ECO:0000313" key="4">
    <source>
        <dbReference type="EMBL" id="MFD0982012.1"/>
    </source>
</evidence>
<dbReference type="InterPro" id="IPR018511">
    <property type="entry name" value="Hemolysin-typ_Ca-bd_CS"/>
</dbReference>
<keyword evidence="2" id="KW-0964">Secreted</keyword>
<dbReference type="InterPro" id="IPR011049">
    <property type="entry name" value="Serralysin-like_metalloprot_C"/>
</dbReference>
<gene>
    <name evidence="4" type="ORF">ACFQ2S_20460</name>
</gene>
<comment type="subcellular location">
    <subcellularLocation>
        <location evidence="1">Secreted</location>
    </subcellularLocation>
</comment>